<evidence type="ECO:0000259" key="5">
    <source>
        <dbReference type="PROSITE" id="PS50600"/>
    </source>
</evidence>
<keyword evidence="7" id="KW-1185">Reference proteome</keyword>
<evidence type="ECO:0000313" key="7">
    <source>
        <dbReference type="Proteomes" id="UP000242474"/>
    </source>
</evidence>
<dbReference type="STRING" id="763665.A0A2G5B6D9"/>
<dbReference type="Pfam" id="PF02902">
    <property type="entry name" value="Peptidase_C48"/>
    <property type="match status" value="1"/>
</dbReference>
<proteinExistence type="inferred from homology"/>
<dbReference type="EMBL" id="KZ303515">
    <property type="protein sequence ID" value="PIA14575.1"/>
    <property type="molecule type" value="Genomic_DNA"/>
</dbReference>
<evidence type="ECO:0000313" key="6">
    <source>
        <dbReference type="EMBL" id="PIA14575.1"/>
    </source>
</evidence>
<keyword evidence="4" id="KW-0788">Thiol protease</keyword>
<evidence type="ECO:0000256" key="4">
    <source>
        <dbReference type="ARBA" id="ARBA00022807"/>
    </source>
</evidence>
<evidence type="ECO:0000256" key="2">
    <source>
        <dbReference type="ARBA" id="ARBA00022670"/>
    </source>
</evidence>
<dbReference type="PROSITE" id="PS50600">
    <property type="entry name" value="ULP_PROTEASE"/>
    <property type="match status" value="1"/>
</dbReference>
<dbReference type="InterPro" id="IPR003653">
    <property type="entry name" value="Peptidase_C48_C"/>
</dbReference>
<dbReference type="AlphaFoldDB" id="A0A2G5B6D9"/>
<dbReference type="Proteomes" id="UP000242474">
    <property type="component" value="Unassembled WGS sequence"/>
</dbReference>
<comment type="similarity">
    <text evidence="1">Belongs to the peptidase C48 family.</text>
</comment>
<dbReference type="OrthoDB" id="5065855at2759"/>
<dbReference type="PANTHER" id="PTHR46468">
    <property type="entry name" value="SENTRIN-SPECIFIC PROTEASE 8"/>
    <property type="match status" value="1"/>
</dbReference>
<reference evidence="6 7" key="1">
    <citation type="journal article" date="2015" name="Genome Biol. Evol.">
        <title>Phylogenomic analyses indicate that early fungi evolved digesting cell walls of algal ancestors of land plants.</title>
        <authorList>
            <person name="Chang Y."/>
            <person name="Wang S."/>
            <person name="Sekimoto S."/>
            <person name="Aerts A.L."/>
            <person name="Choi C."/>
            <person name="Clum A."/>
            <person name="LaButti K.M."/>
            <person name="Lindquist E.A."/>
            <person name="Yee Ngan C."/>
            <person name="Ohm R.A."/>
            <person name="Salamov A.A."/>
            <person name="Grigoriev I.V."/>
            <person name="Spatafora J.W."/>
            <person name="Berbee M.L."/>
        </authorList>
    </citation>
    <scope>NUCLEOTIDE SEQUENCE [LARGE SCALE GENOMIC DNA]</scope>
    <source>
        <strain evidence="6 7">NRRL 1564</strain>
    </source>
</reference>
<sequence length="237" mass="27819">MDKRRLIFIPINDGDNTYSSNKSNGTHWSLLVYYHKNNGDKSSEFHYFDSMANANYSYAWVVKQRMEQLLSISNTLHMITHSCPQQENSFDCGVFVVLFIDILVRRYADLRIPSHKPLIPEQSDSSRGLNNKPSHRNCNSFGHHHYNNNRFFNHPHHCSHPQRHAAPYLPRYVQRPSGDTVQNDNRHQHTTEVNRSPVNIDRFFWWIDYADLCNPNVARKSLSTLIDQYTANYTPKQ</sequence>
<evidence type="ECO:0000256" key="1">
    <source>
        <dbReference type="ARBA" id="ARBA00005234"/>
    </source>
</evidence>
<dbReference type="SUPFAM" id="SSF54001">
    <property type="entry name" value="Cysteine proteinases"/>
    <property type="match status" value="1"/>
</dbReference>
<evidence type="ECO:0000256" key="3">
    <source>
        <dbReference type="ARBA" id="ARBA00022801"/>
    </source>
</evidence>
<dbReference type="GO" id="GO:0019784">
    <property type="term" value="F:deNEDDylase activity"/>
    <property type="evidence" value="ECO:0007669"/>
    <property type="project" value="InterPro"/>
</dbReference>
<name>A0A2G5B6D9_COERN</name>
<protein>
    <submittedName>
        <fullName evidence="6">Cysteine proteinase</fullName>
    </submittedName>
</protein>
<dbReference type="PANTHER" id="PTHR46468:SF1">
    <property type="entry name" value="SENTRIN-SPECIFIC PROTEASE 8"/>
    <property type="match status" value="1"/>
</dbReference>
<dbReference type="Gene3D" id="3.40.395.10">
    <property type="entry name" value="Adenoviral Proteinase, Chain A"/>
    <property type="match status" value="1"/>
</dbReference>
<organism evidence="6 7">
    <name type="scientific">Coemansia reversa (strain ATCC 12441 / NRRL 1564)</name>
    <dbReference type="NCBI Taxonomy" id="763665"/>
    <lineage>
        <taxon>Eukaryota</taxon>
        <taxon>Fungi</taxon>
        <taxon>Fungi incertae sedis</taxon>
        <taxon>Zoopagomycota</taxon>
        <taxon>Kickxellomycotina</taxon>
        <taxon>Kickxellomycetes</taxon>
        <taxon>Kickxellales</taxon>
        <taxon>Kickxellaceae</taxon>
        <taxon>Coemansia</taxon>
    </lineage>
</organism>
<dbReference type="GO" id="GO:0008234">
    <property type="term" value="F:cysteine-type peptidase activity"/>
    <property type="evidence" value="ECO:0007669"/>
    <property type="project" value="UniProtKB-KW"/>
</dbReference>
<accession>A0A2G5B6D9</accession>
<gene>
    <name evidence="6" type="ORF">COEREDRAFT_82612</name>
</gene>
<feature type="domain" description="Ubiquitin-like protease family profile" evidence="5">
    <location>
        <begin position="1"/>
        <end position="103"/>
    </location>
</feature>
<keyword evidence="2" id="KW-0645">Protease</keyword>
<dbReference type="InterPro" id="IPR038765">
    <property type="entry name" value="Papain-like_cys_pep_sf"/>
</dbReference>
<dbReference type="GO" id="GO:0000338">
    <property type="term" value="P:protein deneddylation"/>
    <property type="evidence" value="ECO:0007669"/>
    <property type="project" value="TreeGrafter"/>
</dbReference>
<keyword evidence="3" id="KW-0378">Hydrolase</keyword>
<dbReference type="GO" id="GO:0006508">
    <property type="term" value="P:proteolysis"/>
    <property type="evidence" value="ECO:0007669"/>
    <property type="project" value="UniProtKB-KW"/>
</dbReference>
<dbReference type="InterPro" id="IPR044613">
    <property type="entry name" value="Nep1/2-like"/>
</dbReference>